<reference evidence="2 3" key="1">
    <citation type="submission" date="2017-06" db="EMBL/GenBank/DDBJ databases">
        <title>Genome of Fusarium nygamai isolate CS10214.</title>
        <authorList>
            <person name="Gardiner D.M."/>
            <person name="Obanor F."/>
            <person name="Kazan K."/>
        </authorList>
    </citation>
    <scope>NUCLEOTIDE SEQUENCE [LARGE SCALE GENOMIC DNA]</scope>
    <source>
        <strain evidence="2 3">CS10214</strain>
    </source>
</reference>
<feature type="compositionally biased region" description="Basic and acidic residues" evidence="1">
    <location>
        <begin position="129"/>
        <end position="158"/>
    </location>
</feature>
<gene>
    <name evidence="2" type="ORF">FNYG_15585</name>
</gene>
<sequence>MPEENTQANNPSENFPTGNAATDMVAYEPKNEPNDFPPEFAAEDAPQLFRQDVPENMQVNDHSGPDNGKSREHIPREQVYGNKIPPEDELGSHNGSRVRFDENLPSRRSRENESRRMGSHGGGSHRGQSHRDEPHGREPRSADYSEKKSHRSRTSESHRSHKPSKKEESHKTRKIDATPKYGRPSFFASVRHMMDDTPYVRYPVETKRKGK</sequence>
<evidence type="ECO:0000313" key="2">
    <source>
        <dbReference type="EMBL" id="PNP54838.1"/>
    </source>
</evidence>
<name>A0A2K0UAM3_GIBNY</name>
<dbReference type="OrthoDB" id="5091633at2759"/>
<evidence type="ECO:0000256" key="1">
    <source>
        <dbReference type="SAM" id="MobiDB-lite"/>
    </source>
</evidence>
<feature type="region of interest" description="Disordered" evidence="1">
    <location>
        <begin position="1"/>
        <end position="183"/>
    </location>
</feature>
<feature type="compositionally biased region" description="Basic and acidic residues" evidence="1">
    <location>
        <begin position="98"/>
        <end position="116"/>
    </location>
</feature>
<comment type="caution">
    <text evidence="2">The sequence shown here is derived from an EMBL/GenBank/DDBJ whole genome shotgun (WGS) entry which is preliminary data.</text>
</comment>
<dbReference type="AlphaFoldDB" id="A0A2K0UAM3"/>
<feature type="compositionally biased region" description="Polar residues" evidence="1">
    <location>
        <begin position="1"/>
        <end position="20"/>
    </location>
</feature>
<accession>A0A2K0UAM3</accession>
<organism evidence="2 3">
    <name type="scientific">Gibberella nygamai</name>
    <name type="common">Bean root rot disease fungus</name>
    <name type="synonym">Fusarium nygamai</name>
    <dbReference type="NCBI Taxonomy" id="42673"/>
    <lineage>
        <taxon>Eukaryota</taxon>
        <taxon>Fungi</taxon>
        <taxon>Dikarya</taxon>
        <taxon>Ascomycota</taxon>
        <taxon>Pezizomycotina</taxon>
        <taxon>Sordariomycetes</taxon>
        <taxon>Hypocreomycetidae</taxon>
        <taxon>Hypocreales</taxon>
        <taxon>Nectriaceae</taxon>
        <taxon>Fusarium</taxon>
        <taxon>Fusarium fujikuroi species complex</taxon>
    </lineage>
</organism>
<feature type="compositionally biased region" description="Basic and acidic residues" evidence="1">
    <location>
        <begin position="165"/>
        <end position="177"/>
    </location>
</feature>
<proteinExistence type="predicted"/>
<keyword evidence="3" id="KW-1185">Reference proteome</keyword>
<protein>
    <submittedName>
        <fullName evidence="2">Uncharacterized protein</fullName>
    </submittedName>
</protein>
<dbReference type="Proteomes" id="UP000236664">
    <property type="component" value="Unassembled WGS sequence"/>
</dbReference>
<evidence type="ECO:0000313" key="3">
    <source>
        <dbReference type="Proteomes" id="UP000236664"/>
    </source>
</evidence>
<dbReference type="EMBL" id="MTQA01000603">
    <property type="protein sequence ID" value="PNP54838.1"/>
    <property type="molecule type" value="Genomic_DNA"/>
</dbReference>